<dbReference type="Pfam" id="PF13828">
    <property type="entry name" value="DUF4190"/>
    <property type="match status" value="1"/>
</dbReference>
<evidence type="ECO:0000313" key="4">
    <source>
        <dbReference type="EMBL" id="GEP68801.1"/>
    </source>
</evidence>
<accession>A0A512PC67</accession>
<keyword evidence="1" id="KW-0472">Membrane</keyword>
<gene>
    <name evidence="4" type="ORF">CSO01_15160</name>
</gene>
<dbReference type="InterPro" id="IPR026004">
    <property type="entry name" value="Septum_form"/>
</dbReference>
<feature type="domain" description="DUF4190" evidence="2">
    <location>
        <begin position="2"/>
        <end position="40"/>
    </location>
</feature>
<keyword evidence="5" id="KW-1185">Reference proteome</keyword>
<name>A0A512PC67_9CELL</name>
<dbReference type="Pfam" id="PF13845">
    <property type="entry name" value="Septum_form"/>
    <property type="match status" value="1"/>
</dbReference>
<sequence>MALVLGLVGLHRIRTHGTRGRGLAIAGVVLGALGTVLAVVGVTIAVLVVRASSPLPSDVAAPRDAHVQQLVTGNCLSALPTPAADGTVDTVHVVPCAQDHAAQVVSEFAFDPDAVWPGQAAADARVARSCVLSAEETAAGASALAWAPTEEGWSTGDRTGLCVVVVPGTT</sequence>
<evidence type="ECO:0000259" key="3">
    <source>
        <dbReference type="Pfam" id="PF13845"/>
    </source>
</evidence>
<dbReference type="Proteomes" id="UP000321798">
    <property type="component" value="Unassembled WGS sequence"/>
</dbReference>
<proteinExistence type="predicted"/>
<reference evidence="4 5" key="1">
    <citation type="submission" date="2019-07" db="EMBL/GenBank/DDBJ databases">
        <title>Whole genome shotgun sequence of Cellulomonas soli NBRC 109434.</title>
        <authorList>
            <person name="Hosoyama A."/>
            <person name="Uohara A."/>
            <person name="Ohji S."/>
            <person name="Ichikawa N."/>
        </authorList>
    </citation>
    <scope>NUCLEOTIDE SEQUENCE [LARGE SCALE GENOMIC DNA]</scope>
    <source>
        <strain evidence="4 5">NBRC 109434</strain>
    </source>
</reference>
<comment type="caution">
    <text evidence="4">The sequence shown here is derived from an EMBL/GenBank/DDBJ whole genome shotgun (WGS) entry which is preliminary data.</text>
</comment>
<keyword evidence="1" id="KW-1133">Transmembrane helix</keyword>
<feature type="domain" description="Septum formation-related" evidence="3">
    <location>
        <begin position="73"/>
        <end position="169"/>
    </location>
</feature>
<dbReference type="InterPro" id="IPR025241">
    <property type="entry name" value="DUF4190"/>
</dbReference>
<evidence type="ECO:0000256" key="1">
    <source>
        <dbReference type="SAM" id="Phobius"/>
    </source>
</evidence>
<organism evidence="4 5">
    <name type="scientific">Cellulomonas soli</name>
    <dbReference type="NCBI Taxonomy" id="931535"/>
    <lineage>
        <taxon>Bacteria</taxon>
        <taxon>Bacillati</taxon>
        <taxon>Actinomycetota</taxon>
        <taxon>Actinomycetes</taxon>
        <taxon>Micrococcales</taxon>
        <taxon>Cellulomonadaceae</taxon>
        <taxon>Cellulomonas</taxon>
    </lineage>
</organism>
<evidence type="ECO:0008006" key="6">
    <source>
        <dbReference type="Google" id="ProtNLM"/>
    </source>
</evidence>
<evidence type="ECO:0000313" key="5">
    <source>
        <dbReference type="Proteomes" id="UP000321798"/>
    </source>
</evidence>
<protein>
    <recommendedName>
        <fullName evidence="6">Septum formation-related domain-containing protein</fullName>
    </recommendedName>
</protein>
<dbReference type="AlphaFoldDB" id="A0A512PC67"/>
<dbReference type="EMBL" id="BKAL01000004">
    <property type="protein sequence ID" value="GEP68801.1"/>
    <property type="molecule type" value="Genomic_DNA"/>
</dbReference>
<keyword evidence="1" id="KW-0812">Transmembrane</keyword>
<feature type="transmembrane region" description="Helical" evidence="1">
    <location>
        <begin position="25"/>
        <end position="49"/>
    </location>
</feature>
<evidence type="ECO:0000259" key="2">
    <source>
        <dbReference type="Pfam" id="PF13828"/>
    </source>
</evidence>